<dbReference type="AlphaFoldDB" id="A0A8H5FK15"/>
<organism evidence="7 8">
    <name type="scientific">Tetrapyrgos nigripes</name>
    <dbReference type="NCBI Taxonomy" id="182062"/>
    <lineage>
        <taxon>Eukaryota</taxon>
        <taxon>Fungi</taxon>
        <taxon>Dikarya</taxon>
        <taxon>Basidiomycota</taxon>
        <taxon>Agaricomycotina</taxon>
        <taxon>Agaricomycetes</taxon>
        <taxon>Agaricomycetidae</taxon>
        <taxon>Agaricales</taxon>
        <taxon>Marasmiineae</taxon>
        <taxon>Marasmiaceae</taxon>
        <taxon>Tetrapyrgos</taxon>
    </lineage>
</organism>
<feature type="domain" description="AMP-dependent synthetase/ligase" evidence="5">
    <location>
        <begin position="2"/>
        <end position="287"/>
    </location>
</feature>
<dbReference type="InterPro" id="IPR051414">
    <property type="entry name" value="Adenylate-forming_Reductase"/>
</dbReference>
<dbReference type="InterPro" id="IPR013120">
    <property type="entry name" value="FAR_NAD-bd"/>
</dbReference>
<dbReference type="Proteomes" id="UP000559256">
    <property type="component" value="Unassembled WGS sequence"/>
</dbReference>
<dbReference type="PROSITE" id="PS00455">
    <property type="entry name" value="AMP_BINDING"/>
    <property type="match status" value="1"/>
</dbReference>
<reference evidence="7 8" key="1">
    <citation type="journal article" date="2020" name="ISME J.">
        <title>Uncovering the hidden diversity of litter-decomposition mechanisms in mushroom-forming fungi.</title>
        <authorList>
            <person name="Floudas D."/>
            <person name="Bentzer J."/>
            <person name="Ahren D."/>
            <person name="Johansson T."/>
            <person name="Persson P."/>
            <person name="Tunlid A."/>
        </authorList>
    </citation>
    <scope>NUCLEOTIDE SEQUENCE [LARGE SCALE GENOMIC DNA]</scope>
    <source>
        <strain evidence="7 8">CBS 291.85</strain>
    </source>
</reference>
<dbReference type="PANTHER" id="PTHR43439:SF2">
    <property type="entry name" value="ENZYME, PUTATIVE (JCVI)-RELATED"/>
    <property type="match status" value="1"/>
</dbReference>
<feature type="chain" id="PRO_5034005439" evidence="4">
    <location>
        <begin position="22"/>
        <end position="1076"/>
    </location>
</feature>
<dbReference type="Pfam" id="PF00501">
    <property type="entry name" value="AMP-binding"/>
    <property type="match status" value="1"/>
</dbReference>
<protein>
    <submittedName>
        <fullName evidence="7">Uncharacterized protein</fullName>
    </submittedName>
</protein>
<dbReference type="SUPFAM" id="SSF51735">
    <property type="entry name" value="NAD(P)-binding Rossmann-fold domains"/>
    <property type="match status" value="1"/>
</dbReference>
<feature type="signal peptide" evidence="4">
    <location>
        <begin position="1"/>
        <end position="21"/>
    </location>
</feature>
<keyword evidence="2" id="KW-0597">Phosphoprotein</keyword>
<evidence type="ECO:0000256" key="2">
    <source>
        <dbReference type="ARBA" id="ARBA00022553"/>
    </source>
</evidence>
<evidence type="ECO:0000313" key="8">
    <source>
        <dbReference type="Proteomes" id="UP000559256"/>
    </source>
</evidence>
<evidence type="ECO:0000256" key="1">
    <source>
        <dbReference type="ARBA" id="ARBA00022450"/>
    </source>
</evidence>
<keyword evidence="8" id="KW-1185">Reference proteome</keyword>
<feature type="region of interest" description="Disordered" evidence="3">
    <location>
        <begin position="340"/>
        <end position="360"/>
    </location>
</feature>
<accession>A0A8H5FK15</accession>
<feature type="region of interest" description="Disordered" evidence="3">
    <location>
        <begin position="484"/>
        <end position="505"/>
    </location>
</feature>
<feature type="compositionally biased region" description="Basic and acidic residues" evidence="3">
    <location>
        <begin position="346"/>
        <end position="360"/>
    </location>
</feature>
<dbReference type="SUPFAM" id="SSF56801">
    <property type="entry name" value="Acetyl-CoA synthetase-like"/>
    <property type="match status" value="1"/>
</dbReference>
<comment type="caution">
    <text evidence="7">The sequence shown here is derived from an EMBL/GenBank/DDBJ whole genome shotgun (WGS) entry which is preliminary data.</text>
</comment>
<keyword evidence="1" id="KW-0596">Phosphopantetheine</keyword>
<evidence type="ECO:0000259" key="5">
    <source>
        <dbReference type="Pfam" id="PF00501"/>
    </source>
</evidence>
<name>A0A8H5FK15_9AGAR</name>
<dbReference type="Pfam" id="PF07993">
    <property type="entry name" value="NAD_binding_4"/>
    <property type="match status" value="1"/>
</dbReference>
<dbReference type="Pfam" id="PF23562">
    <property type="entry name" value="AMP-binding_C_3"/>
    <property type="match status" value="1"/>
</dbReference>
<dbReference type="Gene3D" id="3.40.50.720">
    <property type="entry name" value="NAD(P)-binding Rossmann-like Domain"/>
    <property type="match status" value="1"/>
</dbReference>
<dbReference type="OrthoDB" id="429813at2759"/>
<evidence type="ECO:0000256" key="3">
    <source>
        <dbReference type="SAM" id="MobiDB-lite"/>
    </source>
</evidence>
<dbReference type="Gene3D" id="3.40.50.12780">
    <property type="entry name" value="N-terminal domain of ligase-like"/>
    <property type="match status" value="1"/>
</dbReference>
<dbReference type="InterPro" id="IPR020845">
    <property type="entry name" value="AMP-binding_CS"/>
</dbReference>
<gene>
    <name evidence="7" type="ORF">D9758_015595</name>
</gene>
<proteinExistence type="predicted"/>
<keyword evidence="4" id="KW-0732">Signal</keyword>
<dbReference type="InterPro" id="IPR000873">
    <property type="entry name" value="AMP-dep_synth/lig_dom"/>
</dbReference>
<evidence type="ECO:0000259" key="6">
    <source>
        <dbReference type="Pfam" id="PF07993"/>
    </source>
</evidence>
<dbReference type="InterPro" id="IPR042099">
    <property type="entry name" value="ANL_N_sf"/>
</dbReference>
<evidence type="ECO:0000313" key="7">
    <source>
        <dbReference type="EMBL" id="KAF5339641.1"/>
    </source>
</evidence>
<dbReference type="InterPro" id="IPR036291">
    <property type="entry name" value="NAD(P)-bd_dom_sf"/>
</dbReference>
<feature type="domain" description="Thioester reductase (TE)" evidence="6">
    <location>
        <begin position="678"/>
        <end position="943"/>
    </location>
</feature>
<dbReference type="PANTHER" id="PTHR43439">
    <property type="entry name" value="PHENYLACETATE-COENZYME A LIGASE"/>
    <property type="match status" value="1"/>
</dbReference>
<evidence type="ECO:0000256" key="4">
    <source>
        <dbReference type="SAM" id="SignalP"/>
    </source>
</evidence>
<dbReference type="EMBL" id="JAACJM010000183">
    <property type="protein sequence ID" value="KAF5339641.1"/>
    <property type="molecule type" value="Genomic_DNA"/>
</dbReference>
<sequence>MLRVGTPALCLSTSLTPLAIAHLINTVKPSTILISARTSQAAKKALDILVSQYSYSPSKLPKLLLALSFEELIPGPKSRQGFILQSLSQKAPPPYKAWQRDDVDAYIMHSSGTTGLPKPIYHSQVYPLIYATSHRFPEPDPAKFGEDGAPFGVHLSTPPVYHALGLLAPSMALSIGMPFFLLPSTVIPTARTVLSAIKSTNAKYMLSVPSILEDILALSHSNGGNGAIGGKDEVIDTLRQLEVLAIGGAGVKQATSDELVRKGVKFLVQGGTTEVGPIAPIEPVPPGYDHRYLILRNDIGLELVPVEGGGPLARQLIGHPPGWKKPFVMQDLIELNPSPCGIPDYTKGKQKENAKGKEKEKPNWQIRILGRIDDLIVLATGKKDTARQSRKGAMGLIIELRSSSTRTSDMDTAEISKSLTPYLEQGNSLIDDQGKVFKEMIIFTSENVKPLIRTDKGSLARRASVEVFKEEIDRCYDLLESSGGSAGPSADVKATKFPSPSEPNFETSLRNKIRSLVYDVTDVRPDSSSSPTSPTATLTDFDTTDFFETGLLNSLQAKRLHAYLLGGLRATPIPNLPMGDNWKLDQDFVFQYPSVEKLTMAVGGSIGTSTMFGSSLSGKDEVRIKVMEAMVEKYCGHLKSFAGIAKEANDRRMRMGSGVFGFNITTPRQLEGGAIILLTGSTGSLGCMILASLAKNPRVEKIICLNRLVRRPGNRMSILQRQREAMKKRGAVVSGEDWNKIILLESELHSPNFGLDKGAFEALHQVTHIIHNAWPVDFNMKLASFESQIKLLTNLILLGMESTSHRQRAIHSGSSTPTRVILLSSIAVVGRYSILNQEQDTSEYFGIPEEFFGAEYSTEMGYAESKWVAERLMLVAGEMYGRGEEALVQTSSIRMGQLTGAEGSGAWNESEHFPLIVRTSTFMKKLPSLPGSSSWLPVNRAADIIAELLFSQGFKPLYQLENPSRQSWSGILRNLSIILGGSLSSPIPIIPYDDWLDEVRKLGDDPRNKVLPIFDYLEKHFMRISSGETILRTSNATQDSSSMVRSTSLDLEHLEEYVNYWSGIDSAPTRRARPRL</sequence>